<sequence length="114" mass="12938">MAKQTVKSKPNTKPQAAVAEKPKAVEKAKPVEKPKGAEKPKTAEKTRSAEKPKQPNAIVRWWRETMGELRKVTWPTPEEAWRLTKIVLVTMFAMSVALGLLDFLFSWLIRLILS</sequence>
<protein>
    <recommendedName>
        <fullName evidence="9">Protein translocase subunit SecE</fullName>
    </recommendedName>
</protein>
<comment type="similarity">
    <text evidence="9">Belongs to the SecE/SEC61-gamma family.</text>
</comment>
<proteinExistence type="inferred from homology"/>
<dbReference type="NCBIfam" id="TIGR00964">
    <property type="entry name" value="secE_bact"/>
    <property type="match status" value="1"/>
</dbReference>
<comment type="caution">
    <text evidence="11">The sequence shown here is derived from an EMBL/GenBank/DDBJ whole genome shotgun (WGS) entry which is preliminary data.</text>
</comment>
<feature type="compositionally biased region" description="Polar residues" evidence="10">
    <location>
        <begin position="1"/>
        <end position="12"/>
    </location>
</feature>
<evidence type="ECO:0000313" key="11">
    <source>
        <dbReference type="EMBL" id="MDT8898728.1"/>
    </source>
</evidence>
<feature type="compositionally biased region" description="Basic and acidic residues" evidence="10">
    <location>
        <begin position="20"/>
        <end position="53"/>
    </location>
</feature>
<comment type="subcellular location">
    <subcellularLocation>
        <location evidence="9">Cell membrane</location>
        <topology evidence="9">Single-pass membrane protein</topology>
    </subcellularLocation>
    <subcellularLocation>
        <location evidence="1">Membrane</location>
    </subcellularLocation>
</comment>
<feature type="region of interest" description="Disordered" evidence="10">
    <location>
        <begin position="1"/>
        <end position="57"/>
    </location>
</feature>
<keyword evidence="4 9" id="KW-0812">Transmembrane</keyword>
<dbReference type="Proteomes" id="UP001254165">
    <property type="component" value="Unassembled WGS sequence"/>
</dbReference>
<evidence type="ECO:0000256" key="6">
    <source>
        <dbReference type="ARBA" id="ARBA00022989"/>
    </source>
</evidence>
<dbReference type="EMBL" id="JAUHMF010000002">
    <property type="protein sequence ID" value="MDT8898728.1"/>
    <property type="molecule type" value="Genomic_DNA"/>
</dbReference>
<keyword evidence="2 9" id="KW-0813">Transport</keyword>
<dbReference type="InterPro" id="IPR001901">
    <property type="entry name" value="Translocase_SecE/Sec61-g"/>
</dbReference>
<dbReference type="Pfam" id="PF00584">
    <property type="entry name" value="SecE"/>
    <property type="match status" value="1"/>
</dbReference>
<evidence type="ECO:0000256" key="8">
    <source>
        <dbReference type="ARBA" id="ARBA00023136"/>
    </source>
</evidence>
<evidence type="ECO:0000256" key="10">
    <source>
        <dbReference type="SAM" id="MobiDB-lite"/>
    </source>
</evidence>
<keyword evidence="12" id="KW-1185">Reference proteome</keyword>
<accession>A0ABU3NR93</accession>
<evidence type="ECO:0000256" key="9">
    <source>
        <dbReference type="HAMAP-Rule" id="MF_00422"/>
    </source>
</evidence>
<dbReference type="PANTHER" id="PTHR33910:SF1">
    <property type="entry name" value="PROTEIN TRANSLOCASE SUBUNIT SECE"/>
    <property type="match status" value="1"/>
</dbReference>
<evidence type="ECO:0000256" key="5">
    <source>
        <dbReference type="ARBA" id="ARBA00022927"/>
    </source>
</evidence>
<name>A0ABU3NR93_9CHLR</name>
<organism evidence="11 12">
    <name type="scientific">Thermanaerothrix solaris</name>
    <dbReference type="NCBI Taxonomy" id="3058434"/>
    <lineage>
        <taxon>Bacteria</taxon>
        <taxon>Bacillati</taxon>
        <taxon>Chloroflexota</taxon>
        <taxon>Anaerolineae</taxon>
        <taxon>Anaerolineales</taxon>
        <taxon>Anaerolineaceae</taxon>
        <taxon>Thermanaerothrix</taxon>
    </lineage>
</organism>
<keyword evidence="3 9" id="KW-1003">Cell membrane</keyword>
<evidence type="ECO:0000256" key="7">
    <source>
        <dbReference type="ARBA" id="ARBA00023010"/>
    </source>
</evidence>
<evidence type="ECO:0000256" key="2">
    <source>
        <dbReference type="ARBA" id="ARBA00022448"/>
    </source>
</evidence>
<keyword evidence="8 9" id="KW-0472">Membrane</keyword>
<evidence type="ECO:0000256" key="4">
    <source>
        <dbReference type="ARBA" id="ARBA00022692"/>
    </source>
</evidence>
<evidence type="ECO:0000256" key="3">
    <source>
        <dbReference type="ARBA" id="ARBA00022475"/>
    </source>
</evidence>
<evidence type="ECO:0000313" key="12">
    <source>
        <dbReference type="Proteomes" id="UP001254165"/>
    </source>
</evidence>
<dbReference type="Gene3D" id="1.20.5.1030">
    <property type="entry name" value="Preprotein translocase secy subunit"/>
    <property type="match status" value="1"/>
</dbReference>
<keyword evidence="7 9" id="KW-0811">Translocation</keyword>
<dbReference type="PANTHER" id="PTHR33910">
    <property type="entry name" value="PROTEIN TRANSLOCASE SUBUNIT SECE"/>
    <property type="match status" value="1"/>
</dbReference>
<feature type="transmembrane region" description="Helical" evidence="9">
    <location>
        <begin position="86"/>
        <end position="109"/>
    </location>
</feature>
<comment type="function">
    <text evidence="9">Essential subunit of the Sec protein translocation channel SecYEG. Clamps together the 2 halves of SecY. May contact the channel plug during translocation.</text>
</comment>
<keyword evidence="5 9" id="KW-0653">Protein transport</keyword>
<dbReference type="RefSeq" id="WP_315625388.1">
    <property type="nucleotide sequence ID" value="NZ_JAUHMF010000002.1"/>
</dbReference>
<gene>
    <name evidence="9 11" type="primary">secE</name>
    <name evidence="11" type="ORF">QYE77_10665</name>
</gene>
<comment type="subunit">
    <text evidence="9">Component of the Sec protein translocase complex. Heterotrimer consisting of SecY, SecE and SecG subunits. The heterotrimers can form oligomers, although 1 heterotrimer is thought to be able to translocate proteins. Interacts with the ribosome. Interacts with SecDF, and other proteins may be involved. Interacts with SecA.</text>
</comment>
<dbReference type="HAMAP" id="MF_00422">
    <property type="entry name" value="SecE"/>
    <property type="match status" value="1"/>
</dbReference>
<keyword evidence="6 9" id="KW-1133">Transmembrane helix</keyword>
<evidence type="ECO:0000256" key="1">
    <source>
        <dbReference type="ARBA" id="ARBA00004370"/>
    </source>
</evidence>
<dbReference type="InterPro" id="IPR005807">
    <property type="entry name" value="SecE_bac"/>
</dbReference>
<reference evidence="11 12" key="1">
    <citation type="submission" date="2023-07" db="EMBL/GenBank/DDBJ databases">
        <title>Novel species of Thermanaerothrix with wide hydrolytic capabilities.</title>
        <authorList>
            <person name="Zayulina K.S."/>
            <person name="Podosokorskaya O.A."/>
            <person name="Elcheninov A.G."/>
        </authorList>
    </citation>
    <scope>NUCLEOTIDE SEQUENCE [LARGE SCALE GENOMIC DNA]</scope>
    <source>
        <strain evidence="11 12">4228-RoL</strain>
    </source>
</reference>
<dbReference type="InterPro" id="IPR038379">
    <property type="entry name" value="SecE_sf"/>
</dbReference>